<dbReference type="EMBL" id="JAEMWV010000006">
    <property type="protein sequence ID" value="MBN8252642.1"/>
    <property type="molecule type" value="Genomic_DNA"/>
</dbReference>
<accession>A0A8I1MGH2</accession>
<name>A0A8I1MGH2_9BACI</name>
<dbReference type="Proteomes" id="UP000664578">
    <property type="component" value="Unassembled WGS sequence"/>
</dbReference>
<proteinExistence type="predicted"/>
<gene>
    <name evidence="2" type="ORF">JF537_13765</name>
</gene>
<organism evidence="2 3">
    <name type="scientific">Priestia flexa</name>
    <dbReference type="NCBI Taxonomy" id="86664"/>
    <lineage>
        <taxon>Bacteria</taxon>
        <taxon>Bacillati</taxon>
        <taxon>Bacillota</taxon>
        <taxon>Bacilli</taxon>
        <taxon>Bacillales</taxon>
        <taxon>Bacillaceae</taxon>
        <taxon>Priestia</taxon>
    </lineage>
</organism>
<dbReference type="RefSeq" id="WP_206782777.1">
    <property type="nucleotide sequence ID" value="NZ_JAEMWV010000006.1"/>
</dbReference>
<comment type="caution">
    <text evidence="2">The sequence shown here is derived from an EMBL/GenBank/DDBJ whole genome shotgun (WGS) entry which is preliminary data.</text>
</comment>
<evidence type="ECO:0000313" key="3">
    <source>
        <dbReference type="Proteomes" id="UP000664578"/>
    </source>
</evidence>
<dbReference type="AlphaFoldDB" id="A0A8I1MGH2"/>
<feature type="region of interest" description="Disordered" evidence="1">
    <location>
        <begin position="30"/>
        <end position="55"/>
    </location>
</feature>
<reference evidence="2" key="1">
    <citation type="submission" date="2020-12" db="EMBL/GenBank/DDBJ databases">
        <title>PHA producing bacteria isolated from mangrove.</title>
        <authorList>
            <person name="Zheng W."/>
            <person name="Yu S."/>
            <person name="Huang Y."/>
        </authorList>
    </citation>
    <scope>NUCLEOTIDE SEQUENCE</scope>
    <source>
        <strain evidence="2">GN22-4</strain>
    </source>
</reference>
<feature type="compositionally biased region" description="Basic and acidic residues" evidence="1">
    <location>
        <begin position="30"/>
        <end position="42"/>
    </location>
</feature>
<evidence type="ECO:0000256" key="1">
    <source>
        <dbReference type="SAM" id="MobiDB-lite"/>
    </source>
</evidence>
<sequence>MFKDYIYLIAKNKYRAAEFYPFEESVKKKAAESAPQHEKPKEANSLMREFLTKTS</sequence>
<protein>
    <submittedName>
        <fullName evidence="2">Uncharacterized protein</fullName>
    </submittedName>
</protein>
<evidence type="ECO:0000313" key="2">
    <source>
        <dbReference type="EMBL" id="MBN8252642.1"/>
    </source>
</evidence>